<sequence length="163" mass="18413">MRFVDVELAGGLEEPRDLVGPGPDVAHPDERALACVDQVSARIFQRNHRHLSHHVLRAGLELACSPVSGGGGRRAVVDADDRPRTLRHQRDIVHPVPTLQMHHDRRLGESRLEQLQLQRQHRLQSRSLSQMLVVLPDVLLRSLLPSHPVSRNLNVHKSSWSPR</sequence>
<organism evidence="1 2">
    <name type="scientific">Kribbella alba</name>
    <dbReference type="NCBI Taxonomy" id="190197"/>
    <lineage>
        <taxon>Bacteria</taxon>
        <taxon>Bacillati</taxon>
        <taxon>Actinomycetota</taxon>
        <taxon>Actinomycetes</taxon>
        <taxon>Propionibacteriales</taxon>
        <taxon>Kribbellaceae</taxon>
        <taxon>Kribbella</taxon>
    </lineage>
</organism>
<evidence type="ECO:0000313" key="2">
    <source>
        <dbReference type="Proteomes" id="UP001501319"/>
    </source>
</evidence>
<gene>
    <name evidence="1" type="ORF">GCM10009744_17560</name>
</gene>
<proteinExistence type="predicted"/>
<accession>A0ABN2F492</accession>
<keyword evidence="2" id="KW-1185">Reference proteome</keyword>
<protein>
    <submittedName>
        <fullName evidence="1">Uncharacterized protein</fullName>
    </submittedName>
</protein>
<comment type="caution">
    <text evidence="1">The sequence shown here is derived from an EMBL/GenBank/DDBJ whole genome shotgun (WGS) entry which is preliminary data.</text>
</comment>
<name>A0ABN2F492_9ACTN</name>
<dbReference type="Proteomes" id="UP001501319">
    <property type="component" value="Unassembled WGS sequence"/>
</dbReference>
<reference evidence="1 2" key="1">
    <citation type="journal article" date="2019" name="Int. J. Syst. Evol. Microbiol.">
        <title>The Global Catalogue of Microorganisms (GCM) 10K type strain sequencing project: providing services to taxonomists for standard genome sequencing and annotation.</title>
        <authorList>
            <consortium name="The Broad Institute Genomics Platform"/>
            <consortium name="The Broad Institute Genome Sequencing Center for Infectious Disease"/>
            <person name="Wu L."/>
            <person name="Ma J."/>
        </authorList>
    </citation>
    <scope>NUCLEOTIDE SEQUENCE [LARGE SCALE GENOMIC DNA]</scope>
    <source>
        <strain evidence="1 2">JCM 14306</strain>
    </source>
</reference>
<evidence type="ECO:0000313" key="1">
    <source>
        <dbReference type="EMBL" id="GAA1629993.1"/>
    </source>
</evidence>
<dbReference type="EMBL" id="BAAANE010000004">
    <property type="protein sequence ID" value="GAA1629993.1"/>
    <property type="molecule type" value="Genomic_DNA"/>
</dbReference>